<evidence type="ECO:0000313" key="5">
    <source>
        <dbReference type="Proteomes" id="UP000236736"/>
    </source>
</evidence>
<protein>
    <submittedName>
        <fullName evidence="4">Phenazine biosynthesis protein PhzF family</fullName>
    </submittedName>
</protein>
<dbReference type="STRING" id="1120964.GCA_001313265_04595"/>
<evidence type="ECO:0000256" key="3">
    <source>
        <dbReference type="PIRSR" id="PIRSR016184-1"/>
    </source>
</evidence>
<organism evidence="4 5">
    <name type="scientific">Algoriphagus boritolerans DSM 17298 = JCM 18970</name>
    <dbReference type="NCBI Taxonomy" id="1120964"/>
    <lineage>
        <taxon>Bacteria</taxon>
        <taxon>Pseudomonadati</taxon>
        <taxon>Bacteroidota</taxon>
        <taxon>Cytophagia</taxon>
        <taxon>Cytophagales</taxon>
        <taxon>Cyclobacteriaceae</taxon>
        <taxon>Algoriphagus</taxon>
    </lineage>
</organism>
<dbReference type="AlphaFoldDB" id="A0A1H5TJI8"/>
<feature type="active site" evidence="3">
    <location>
        <position position="46"/>
    </location>
</feature>
<keyword evidence="2" id="KW-0413">Isomerase</keyword>
<dbReference type="GO" id="GO:0016853">
    <property type="term" value="F:isomerase activity"/>
    <property type="evidence" value="ECO:0007669"/>
    <property type="project" value="UniProtKB-KW"/>
</dbReference>
<dbReference type="PANTHER" id="PTHR13774">
    <property type="entry name" value="PHENAZINE BIOSYNTHESIS PROTEIN"/>
    <property type="match status" value="1"/>
</dbReference>
<evidence type="ECO:0000256" key="1">
    <source>
        <dbReference type="ARBA" id="ARBA00008270"/>
    </source>
</evidence>
<dbReference type="EMBL" id="FNVR01000003">
    <property type="protein sequence ID" value="SEF62950.1"/>
    <property type="molecule type" value="Genomic_DNA"/>
</dbReference>
<dbReference type="SUPFAM" id="SSF54506">
    <property type="entry name" value="Diaminopimelate epimerase-like"/>
    <property type="match status" value="1"/>
</dbReference>
<evidence type="ECO:0000256" key="2">
    <source>
        <dbReference type="ARBA" id="ARBA00023235"/>
    </source>
</evidence>
<comment type="similarity">
    <text evidence="1">Belongs to the PhzF family.</text>
</comment>
<dbReference type="PANTHER" id="PTHR13774:SF17">
    <property type="entry name" value="PHENAZINE BIOSYNTHESIS-LIKE DOMAIN-CONTAINING PROTEIN"/>
    <property type="match status" value="1"/>
</dbReference>
<accession>A0A1H5TJI8</accession>
<keyword evidence="5" id="KW-1185">Reference proteome</keyword>
<proteinExistence type="inferred from homology"/>
<reference evidence="5" key="1">
    <citation type="submission" date="2016-10" db="EMBL/GenBank/DDBJ databases">
        <authorList>
            <person name="Varghese N."/>
            <person name="Submissions S."/>
        </authorList>
    </citation>
    <scope>NUCLEOTIDE SEQUENCE [LARGE SCALE GENOMIC DNA]</scope>
    <source>
        <strain evidence="5">DSM 17298</strain>
    </source>
</reference>
<sequence>MNIPIAVIDAFTNRAFAGNPAGVCLLEQALSSDQMQSIAMEMNLSETAFVQKSAPSGFFSLRWFTPILEIDLCGHATLASAFWMLQSGWATPGSMMHFDTKSGELRVKREGDWLIMDFPLIPTYIDFHPHFSQELFGFPIVQAAQLKKNWIFELENDQAVRNLTPDFGEIAKYSEEGFIVTAEGSGEYDIVSRFFGPNVGVPEDPVTGFAHCALMDYWNQKTGKTQLRAFQASKRGGELYLEKQDDRVLIKGKAVGVLEGFIQLKD</sequence>
<dbReference type="Pfam" id="PF02567">
    <property type="entry name" value="PhzC-PhzF"/>
    <property type="match status" value="1"/>
</dbReference>
<dbReference type="Gene3D" id="3.10.310.10">
    <property type="entry name" value="Diaminopimelate Epimerase, Chain A, domain 1"/>
    <property type="match status" value="2"/>
</dbReference>
<dbReference type="RefSeq" id="WP_103923508.1">
    <property type="nucleotide sequence ID" value="NZ_FNVR01000003.1"/>
</dbReference>
<dbReference type="PIRSF" id="PIRSF016184">
    <property type="entry name" value="PhzC_PhzF"/>
    <property type="match status" value="1"/>
</dbReference>
<name>A0A1H5TJI8_9BACT</name>
<dbReference type="Proteomes" id="UP000236736">
    <property type="component" value="Unassembled WGS sequence"/>
</dbReference>
<evidence type="ECO:0000313" key="4">
    <source>
        <dbReference type="EMBL" id="SEF62950.1"/>
    </source>
</evidence>
<dbReference type="GO" id="GO:0005737">
    <property type="term" value="C:cytoplasm"/>
    <property type="evidence" value="ECO:0007669"/>
    <property type="project" value="TreeGrafter"/>
</dbReference>
<dbReference type="NCBIfam" id="TIGR00654">
    <property type="entry name" value="PhzF_family"/>
    <property type="match status" value="1"/>
</dbReference>
<dbReference type="OrthoDB" id="9788221at2"/>
<gene>
    <name evidence="4" type="ORF">SAMN03080598_00794</name>
</gene>
<dbReference type="InterPro" id="IPR003719">
    <property type="entry name" value="Phenazine_PhzF-like"/>
</dbReference>